<keyword evidence="4" id="KW-0547">Nucleotide-binding</keyword>
<dbReference type="PROSITE" id="PS51285">
    <property type="entry name" value="AGC_KINASE_CTER"/>
    <property type="match status" value="1"/>
</dbReference>
<feature type="domain" description="AGC-kinase C-terminal" evidence="11">
    <location>
        <begin position="868"/>
        <end position="925"/>
    </location>
</feature>
<dbReference type="Proteomes" id="UP000281468">
    <property type="component" value="Unassembled WGS sequence"/>
</dbReference>
<dbReference type="PANTHER" id="PTHR24356:SF400">
    <property type="entry name" value="SERINE_THREONINE-PROTEIN KINASE CBK1"/>
    <property type="match status" value="1"/>
</dbReference>
<feature type="domain" description="Protein kinase" evidence="10">
    <location>
        <begin position="455"/>
        <end position="835"/>
    </location>
</feature>
<feature type="compositionally biased region" description="Low complexity" evidence="9">
    <location>
        <begin position="75"/>
        <end position="105"/>
    </location>
</feature>
<gene>
    <name evidence="12" type="ORF">D0862_00109</name>
</gene>
<evidence type="ECO:0000259" key="11">
    <source>
        <dbReference type="PROSITE" id="PS51285"/>
    </source>
</evidence>
<dbReference type="PANTHER" id="PTHR24356">
    <property type="entry name" value="SERINE/THREONINE-PROTEIN KINASE"/>
    <property type="match status" value="1"/>
</dbReference>
<evidence type="ECO:0000256" key="3">
    <source>
        <dbReference type="ARBA" id="ARBA00022679"/>
    </source>
</evidence>
<dbReference type="VEuPathDB" id="FungiDB:BTJ68_01046"/>
<evidence type="ECO:0000259" key="10">
    <source>
        <dbReference type="PROSITE" id="PS50011"/>
    </source>
</evidence>
<dbReference type="PROSITE" id="PS50011">
    <property type="entry name" value="PROTEIN_KINASE_DOM"/>
    <property type="match status" value="1"/>
</dbReference>
<sequence length="1063" mass="119252">MPLSAFKHRAPVDSSDTSPPQRKRTRSRFFNRSNPPPAVPSVTPQPVTAIPRRLSASRFFNRSTSAAQALPLVSAPVVPSSGSGTKIQIAASQPQDQPSASSPAPRAGLSKLRRSASRFIHRLRTNQTDMSETMDGASLPNHRTATPTAPAIYKKLGKIRSRFSSSSGSNAQQLQIPQRRRSVHFDDQSKAQFDGTSSETGEHVLSMRTSEESRTSRVSSKLSERIAALESKLNEDGGKSTVVHRTNVRHRPSTPHIKTNMDAVLGRKVEAGNASPSTPSSTTSFAPSAHNANWSPASTASTAATSFNSPGSSGSRYKQISPEDAQNNSKSLSGGQDDNLLPPIEEDSGRYLMIPVQESPAEVHPSVTTVENVAAAKVYLETHFNDLLSDYMSPRELRRKRFEQLMCDKGLSHDERVAARQEWLQTESNHLRQARILKATSLNRHKVKGISIAGFDVIRVLRKGSFGVVRLVTERGSNAHSSRVKDGGGPFRKTSSASTTCVSNMDGTARRALPAGKPLSDVFAMKVIRKSEMLRACQEGHLRAERDFLVGAEGSRWVVPLIASFQDNTNLYLVMEYMIGGDFLGLLLREDVLEEDYVAEMILCIEEAHKMKWIHRDVKPDNFLISANGHLKISDFGLAFDGHWAHSQSYYSNQRYNLLEKLGIHVDGDEHDVAEERAAKEEEQELQLQPKTKSRNDPEEAAKKEGLLNYRNRTERRKLARSVVGTSQYMAPEVILGQMYDGRCDWWSIGIILYECLYGRTPFYCENRQKTKESIVNHRAMLQFPCQDRWSRPTSDQRRLLPPPSDVVIDLLQGILTDKEVRLSSRQYRHTERSLGRRLSAASQTASPLARHVYANGAEEIKSHQFFRGIPWSQMHLMQPPFVPRVRENQSITKYFEDEKDIETDDSSSFLSIKERLESEGEVAEERAKALLGAHYERWVGERIEREKRELGIEDCSDGELQRIKEHFGADYGVWKAERIVQVCEERGAEPLTSKPKKERKRPRDRLLRDPLVGKKVMEIRKKGAFFGYTYRRPKPITLGPGGSKSRQGSRRPTILPVQGDES</sequence>
<evidence type="ECO:0000313" key="12">
    <source>
        <dbReference type="EMBL" id="RMZ18737.1"/>
    </source>
</evidence>
<comment type="catalytic activity">
    <reaction evidence="7">
        <text>L-threonyl-[protein] + ATP = O-phospho-L-threonyl-[protein] + ADP + H(+)</text>
        <dbReference type="Rhea" id="RHEA:46608"/>
        <dbReference type="Rhea" id="RHEA-COMP:11060"/>
        <dbReference type="Rhea" id="RHEA-COMP:11605"/>
        <dbReference type="ChEBI" id="CHEBI:15378"/>
        <dbReference type="ChEBI" id="CHEBI:30013"/>
        <dbReference type="ChEBI" id="CHEBI:30616"/>
        <dbReference type="ChEBI" id="CHEBI:61977"/>
        <dbReference type="ChEBI" id="CHEBI:456216"/>
        <dbReference type="EC" id="2.7.11.1"/>
    </reaction>
</comment>
<feature type="compositionally biased region" description="Polar residues" evidence="9">
    <location>
        <begin position="190"/>
        <end position="199"/>
    </location>
</feature>
<evidence type="ECO:0000256" key="8">
    <source>
        <dbReference type="ARBA" id="ARBA00048679"/>
    </source>
</evidence>
<feature type="region of interest" description="Disordered" evidence="9">
    <location>
        <begin position="479"/>
        <end position="499"/>
    </location>
</feature>
<dbReference type="InterPro" id="IPR011009">
    <property type="entry name" value="Kinase-like_dom_sf"/>
</dbReference>
<feature type="compositionally biased region" description="Low complexity" evidence="9">
    <location>
        <begin position="40"/>
        <end position="49"/>
    </location>
</feature>
<dbReference type="EMBL" id="QWIQ01000001">
    <property type="protein sequence ID" value="RMZ18737.1"/>
    <property type="molecule type" value="Genomic_DNA"/>
</dbReference>
<dbReference type="Gene3D" id="3.30.200.20">
    <property type="entry name" value="Phosphorylase Kinase, domain 1"/>
    <property type="match status" value="1"/>
</dbReference>
<evidence type="ECO:0000256" key="1">
    <source>
        <dbReference type="ARBA" id="ARBA00012513"/>
    </source>
</evidence>
<evidence type="ECO:0000256" key="6">
    <source>
        <dbReference type="ARBA" id="ARBA00022840"/>
    </source>
</evidence>
<feature type="region of interest" description="Disordered" evidence="9">
    <location>
        <begin position="271"/>
        <end position="345"/>
    </location>
</feature>
<organism evidence="12 13">
    <name type="scientific">Hortaea werneckii</name>
    <name type="common">Black yeast</name>
    <name type="synonym">Cladosporium werneckii</name>
    <dbReference type="NCBI Taxonomy" id="91943"/>
    <lineage>
        <taxon>Eukaryota</taxon>
        <taxon>Fungi</taxon>
        <taxon>Dikarya</taxon>
        <taxon>Ascomycota</taxon>
        <taxon>Pezizomycotina</taxon>
        <taxon>Dothideomycetes</taxon>
        <taxon>Dothideomycetidae</taxon>
        <taxon>Mycosphaerellales</taxon>
        <taxon>Teratosphaeriaceae</taxon>
        <taxon>Hortaea</taxon>
    </lineage>
</organism>
<dbReference type="InterPro" id="IPR059233">
    <property type="entry name" value="MobB_NdrA/B/Cbk1"/>
</dbReference>
<evidence type="ECO:0000256" key="5">
    <source>
        <dbReference type="ARBA" id="ARBA00022777"/>
    </source>
</evidence>
<feature type="region of interest" description="Disordered" evidence="9">
    <location>
        <begin position="1032"/>
        <end position="1063"/>
    </location>
</feature>
<dbReference type="InterPro" id="IPR050236">
    <property type="entry name" value="Ser_Thr_kinase_AGC"/>
</dbReference>
<name>A0A3M7HZM8_HORWE</name>
<dbReference type="InterPro" id="IPR000719">
    <property type="entry name" value="Prot_kinase_dom"/>
</dbReference>
<accession>A0A3M7HZM8</accession>
<keyword evidence="5" id="KW-0418">Kinase</keyword>
<evidence type="ECO:0000256" key="2">
    <source>
        <dbReference type="ARBA" id="ARBA00022527"/>
    </source>
</evidence>
<dbReference type="EC" id="2.7.11.1" evidence="1"/>
<feature type="compositionally biased region" description="Basic residues" evidence="9">
    <location>
        <begin position="995"/>
        <end position="1004"/>
    </location>
</feature>
<proteinExistence type="predicted"/>
<feature type="compositionally biased region" description="Polar residues" evidence="9">
    <location>
        <begin position="310"/>
        <end position="336"/>
    </location>
</feature>
<feature type="compositionally biased region" description="Basic and acidic residues" evidence="9">
    <location>
        <begin position="694"/>
        <end position="706"/>
    </location>
</feature>
<feature type="region of interest" description="Disordered" evidence="9">
    <location>
        <begin position="681"/>
        <end position="708"/>
    </location>
</feature>
<keyword evidence="2" id="KW-0723">Serine/threonine-protein kinase</keyword>
<protein>
    <recommendedName>
        <fullName evidence="1">non-specific serine/threonine protein kinase</fullName>
        <ecNumber evidence="1">2.7.11.1</ecNumber>
    </recommendedName>
</protein>
<dbReference type="Gene3D" id="1.10.510.10">
    <property type="entry name" value="Transferase(Phosphotransferase) domain 1"/>
    <property type="match status" value="1"/>
</dbReference>
<dbReference type="GO" id="GO:0004674">
    <property type="term" value="F:protein serine/threonine kinase activity"/>
    <property type="evidence" value="ECO:0007669"/>
    <property type="project" value="UniProtKB-KW"/>
</dbReference>
<evidence type="ECO:0000256" key="7">
    <source>
        <dbReference type="ARBA" id="ARBA00047899"/>
    </source>
</evidence>
<dbReference type="AlphaFoldDB" id="A0A3M7HZM8"/>
<dbReference type="CDD" id="cd21742">
    <property type="entry name" value="MobB_NDR_LATS-like"/>
    <property type="match status" value="1"/>
</dbReference>
<dbReference type="GO" id="GO:0005524">
    <property type="term" value="F:ATP binding"/>
    <property type="evidence" value="ECO:0007669"/>
    <property type="project" value="UniProtKB-KW"/>
</dbReference>
<evidence type="ECO:0000313" key="13">
    <source>
        <dbReference type="Proteomes" id="UP000281468"/>
    </source>
</evidence>
<dbReference type="Pfam" id="PF00069">
    <property type="entry name" value="Pkinase"/>
    <property type="match status" value="2"/>
</dbReference>
<dbReference type="SUPFAM" id="SSF56112">
    <property type="entry name" value="Protein kinase-like (PK-like)"/>
    <property type="match status" value="1"/>
</dbReference>
<comment type="catalytic activity">
    <reaction evidence="8">
        <text>L-seryl-[protein] + ATP = O-phospho-L-seryl-[protein] + ADP + H(+)</text>
        <dbReference type="Rhea" id="RHEA:17989"/>
        <dbReference type="Rhea" id="RHEA-COMP:9863"/>
        <dbReference type="Rhea" id="RHEA-COMP:11604"/>
        <dbReference type="ChEBI" id="CHEBI:15378"/>
        <dbReference type="ChEBI" id="CHEBI:29999"/>
        <dbReference type="ChEBI" id="CHEBI:30616"/>
        <dbReference type="ChEBI" id="CHEBI:83421"/>
        <dbReference type="ChEBI" id="CHEBI:456216"/>
        <dbReference type="EC" id="2.7.11.1"/>
    </reaction>
</comment>
<evidence type="ECO:0000256" key="4">
    <source>
        <dbReference type="ARBA" id="ARBA00022741"/>
    </source>
</evidence>
<keyword evidence="6" id="KW-0067">ATP-binding</keyword>
<feature type="region of interest" description="Disordered" evidence="9">
    <location>
        <begin position="162"/>
        <end position="222"/>
    </location>
</feature>
<reference evidence="12 13" key="1">
    <citation type="journal article" date="2018" name="BMC Genomics">
        <title>Genomic evidence for intraspecific hybridization in a clonal and extremely halotolerant yeast.</title>
        <authorList>
            <person name="Gostincar C."/>
            <person name="Stajich J.E."/>
            <person name="Zupancic J."/>
            <person name="Zalar P."/>
            <person name="Gunde-Cimerman N."/>
        </authorList>
    </citation>
    <scope>NUCLEOTIDE SEQUENCE [LARGE SCALE GENOMIC DNA]</scope>
    <source>
        <strain evidence="12 13">EXF-171</strain>
    </source>
</reference>
<dbReference type="VEuPathDB" id="FungiDB:BTJ68_00921"/>
<comment type="caution">
    <text evidence="12">The sequence shown here is derived from an EMBL/GenBank/DDBJ whole genome shotgun (WGS) entry which is preliminary data.</text>
</comment>
<dbReference type="GO" id="GO:0035556">
    <property type="term" value="P:intracellular signal transduction"/>
    <property type="evidence" value="ECO:0007669"/>
    <property type="project" value="TreeGrafter"/>
</dbReference>
<evidence type="ECO:0000256" key="9">
    <source>
        <dbReference type="SAM" id="MobiDB-lite"/>
    </source>
</evidence>
<dbReference type="SMART" id="SM00220">
    <property type="entry name" value="S_TKc"/>
    <property type="match status" value="1"/>
</dbReference>
<feature type="region of interest" description="Disordered" evidence="9">
    <location>
        <begin position="75"/>
        <end position="109"/>
    </location>
</feature>
<feature type="compositionally biased region" description="Low complexity" evidence="9">
    <location>
        <begin position="274"/>
        <end position="309"/>
    </location>
</feature>
<keyword evidence="3" id="KW-0808">Transferase</keyword>
<feature type="region of interest" description="Disordered" evidence="9">
    <location>
        <begin position="1"/>
        <end position="49"/>
    </location>
</feature>
<dbReference type="InterPro" id="IPR000961">
    <property type="entry name" value="AGC-kinase_C"/>
</dbReference>
<feature type="region of interest" description="Disordered" evidence="9">
    <location>
        <begin position="990"/>
        <end position="1010"/>
    </location>
</feature>